<dbReference type="Proteomes" id="UP000325579">
    <property type="component" value="Unassembled WGS sequence"/>
</dbReference>
<reference evidence="2 3" key="1">
    <citation type="submission" date="2019-04" db="EMBL/GenBank/DDBJ databases">
        <authorList>
            <consortium name="DOE Joint Genome Institute"/>
            <person name="Mondo S."/>
            <person name="Kjaerbolling I."/>
            <person name="Vesth T."/>
            <person name="Frisvad J.C."/>
            <person name="Nybo J.L."/>
            <person name="Theobald S."/>
            <person name="Kildgaard S."/>
            <person name="Isbrandt T."/>
            <person name="Kuo A."/>
            <person name="Sato A."/>
            <person name="Lyhne E.K."/>
            <person name="Kogle M.E."/>
            <person name="Wiebenga A."/>
            <person name="Kun R.S."/>
            <person name="Lubbers R.J."/>
            <person name="Makela M.R."/>
            <person name="Barry K."/>
            <person name="Chovatia M."/>
            <person name="Clum A."/>
            <person name="Daum C."/>
            <person name="Haridas S."/>
            <person name="He G."/>
            <person name="LaButti K."/>
            <person name="Lipzen A."/>
            <person name="Riley R."/>
            <person name="Salamov A."/>
            <person name="Simmons B.A."/>
            <person name="Magnuson J.K."/>
            <person name="Henrissat B."/>
            <person name="Mortensen U.H."/>
            <person name="Larsen T.O."/>
            <person name="Devries R.P."/>
            <person name="Grigoriev I.V."/>
            <person name="Machida M."/>
            <person name="Baker S.E."/>
            <person name="Andersen M.R."/>
            <person name="Cantor M.N."/>
            <person name="Hua S.X."/>
        </authorList>
    </citation>
    <scope>NUCLEOTIDE SEQUENCE [LARGE SCALE GENOMIC DNA]</scope>
    <source>
        <strain evidence="2 3">CBS 119388</strain>
    </source>
</reference>
<feature type="region of interest" description="Disordered" evidence="1">
    <location>
        <begin position="15"/>
        <end position="74"/>
    </location>
</feature>
<gene>
    <name evidence="2" type="ORF">BDV37DRAFT_248537</name>
</gene>
<dbReference type="GeneID" id="43666692"/>
<dbReference type="EMBL" id="ML736771">
    <property type="protein sequence ID" value="KAE8403988.1"/>
    <property type="molecule type" value="Genomic_DNA"/>
</dbReference>
<accession>A0A5N7DE26</accession>
<evidence type="ECO:0000313" key="3">
    <source>
        <dbReference type="Proteomes" id="UP000325579"/>
    </source>
</evidence>
<organism evidence="2 3">
    <name type="scientific">Aspergillus pseudonomiae</name>
    <dbReference type="NCBI Taxonomy" id="1506151"/>
    <lineage>
        <taxon>Eukaryota</taxon>
        <taxon>Fungi</taxon>
        <taxon>Dikarya</taxon>
        <taxon>Ascomycota</taxon>
        <taxon>Pezizomycotina</taxon>
        <taxon>Eurotiomycetes</taxon>
        <taxon>Eurotiomycetidae</taxon>
        <taxon>Eurotiales</taxon>
        <taxon>Aspergillaceae</taxon>
        <taxon>Aspergillus</taxon>
        <taxon>Aspergillus subgen. Circumdati</taxon>
    </lineage>
</organism>
<sequence length="74" mass="8623">MPHWQRHANLYIHYSTTRTHSSQPQEKSTRRKLIHSALTPSQTPSMPKKKKNTYTQPKHSSDKLIPAHPNPIFP</sequence>
<proteinExistence type="predicted"/>
<protein>
    <submittedName>
        <fullName evidence="2">Uncharacterized protein</fullName>
    </submittedName>
</protein>
<evidence type="ECO:0000313" key="2">
    <source>
        <dbReference type="EMBL" id="KAE8403988.1"/>
    </source>
</evidence>
<feature type="compositionally biased region" description="Polar residues" evidence="1">
    <location>
        <begin position="15"/>
        <end position="26"/>
    </location>
</feature>
<dbReference type="RefSeq" id="XP_031941307.1">
    <property type="nucleotide sequence ID" value="XM_032082001.1"/>
</dbReference>
<evidence type="ECO:0000256" key="1">
    <source>
        <dbReference type="SAM" id="MobiDB-lite"/>
    </source>
</evidence>
<keyword evidence="3" id="KW-1185">Reference proteome</keyword>
<name>A0A5N7DE26_9EURO</name>
<dbReference type="AlphaFoldDB" id="A0A5N7DE26"/>